<evidence type="ECO:0000256" key="6">
    <source>
        <dbReference type="ARBA" id="ARBA00023136"/>
    </source>
</evidence>
<feature type="transmembrane region" description="Helical" evidence="7">
    <location>
        <begin position="182"/>
        <end position="206"/>
    </location>
</feature>
<dbReference type="PANTHER" id="PTHR30193:SF41">
    <property type="entry name" value="DIACETYLCHITOBIOSE UPTAKE SYSTEM PERMEASE PROTEIN NGCF"/>
    <property type="match status" value="1"/>
</dbReference>
<dbReference type="PROSITE" id="PS50928">
    <property type="entry name" value="ABC_TM1"/>
    <property type="match status" value="1"/>
</dbReference>
<comment type="similarity">
    <text evidence="7">Belongs to the binding-protein-dependent transport system permease family.</text>
</comment>
<evidence type="ECO:0000256" key="2">
    <source>
        <dbReference type="ARBA" id="ARBA00022448"/>
    </source>
</evidence>
<feature type="region of interest" description="Disordered" evidence="8">
    <location>
        <begin position="1"/>
        <end position="28"/>
    </location>
</feature>
<keyword evidence="11" id="KW-1185">Reference proteome</keyword>
<comment type="caution">
    <text evidence="10">The sequence shown here is derived from an EMBL/GenBank/DDBJ whole genome shotgun (WGS) entry which is preliminary data.</text>
</comment>
<sequence length="321" mass="35100">MTTHASTAPGVAAGAASADVRQPRRPRGSRLERRRQRWGWLFVTPFLVVFALFLVFPLFYAFGMSLFTSTLATGTTFTGIENYVKAFSDPLFMEGLLRVAAFAIVMIPAQLAVALAAALVLDSLTSWLSKLSRLLIFVPYAIPVVIGALMWSFLYSPKFGPSATIFSAVGLPTPDFLASDTVFGSLVNIVTWQWSGYYMVVIYAALRSIDPSIYEAARIDGANGWQTASRIKLPMISSSMVMVITFALIGTLQFFTEPVVLRNIAQGAIDAAYTPNMYAYSLAFSYSQFNYASAIAFSLGALVFAGSYLFLFLTRKQSGLK</sequence>
<feature type="transmembrane region" description="Helical" evidence="7">
    <location>
        <begin position="235"/>
        <end position="255"/>
    </location>
</feature>
<feature type="compositionally biased region" description="Low complexity" evidence="8">
    <location>
        <begin position="1"/>
        <end position="18"/>
    </location>
</feature>
<feature type="transmembrane region" description="Helical" evidence="7">
    <location>
        <begin position="134"/>
        <end position="154"/>
    </location>
</feature>
<accession>A0ABP4YL62</accession>
<evidence type="ECO:0000256" key="5">
    <source>
        <dbReference type="ARBA" id="ARBA00022989"/>
    </source>
</evidence>
<dbReference type="EMBL" id="BAAANK010000001">
    <property type="protein sequence ID" value="GAA1822094.1"/>
    <property type="molecule type" value="Genomic_DNA"/>
</dbReference>
<keyword evidence="6 7" id="KW-0472">Membrane</keyword>
<dbReference type="RefSeq" id="WP_157425643.1">
    <property type="nucleotide sequence ID" value="NZ_BAAANK010000001.1"/>
</dbReference>
<keyword evidence="5 7" id="KW-1133">Transmembrane helix</keyword>
<evidence type="ECO:0000313" key="11">
    <source>
        <dbReference type="Proteomes" id="UP001501746"/>
    </source>
</evidence>
<dbReference type="CDD" id="cd06261">
    <property type="entry name" value="TM_PBP2"/>
    <property type="match status" value="1"/>
</dbReference>
<dbReference type="Pfam" id="PF00528">
    <property type="entry name" value="BPD_transp_1"/>
    <property type="match status" value="1"/>
</dbReference>
<dbReference type="InterPro" id="IPR000515">
    <property type="entry name" value="MetI-like"/>
</dbReference>
<evidence type="ECO:0000256" key="3">
    <source>
        <dbReference type="ARBA" id="ARBA00022475"/>
    </source>
</evidence>
<keyword evidence="2 7" id="KW-0813">Transport</keyword>
<name>A0ABP4YL62_9MICO</name>
<organism evidence="10 11">
    <name type="scientific">Agromyces salentinus</name>
    <dbReference type="NCBI Taxonomy" id="269421"/>
    <lineage>
        <taxon>Bacteria</taxon>
        <taxon>Bacillati</taxon>
        <taxon>Actinomycetota</taxon>
        <taxon>Actinomycetes</taxon>
        <taxon>Micrococcales</taxon>
        <taxon>Microbacteriaceae</taxon>
        <taxon>Agromyces</taxon>
    </lineage>
</organism>
<evidence type="ECO:0000313" key="10">
    <source>
        <dbReference type="EMBL" id="GAA1822094.1"/>
    </source>
</evidence>
<dbReference type="PANTHER" id="PTHR30193">
    <property type="entry name" value="ABC TRANSPORTER PERMEASE PROTEIN"/>
    <property type="match status" value="1"/>
</dbReference>
<proteinExistence type="inferred from homology"/>
<keyword evidence="4 7" id="KW-0812">Transmembrane</keyword>
<dbReference type="InterPro" id="IPR051393">
    <property type="entry name" value="ABC_transporter_permease"/>
</dbReference>
<feature type="transmembrane region" description="Helical" evidence="7">
    <location>
        <begin position="38"/>
        <end position="62"/>
    </location>
</feature>
<dbReference type="Gene3D" id="1.10.3720.10">
    <property type="entry name" value="MetI-like"/>
    <property type="match status" value="1"/>
</dbReference>
<gene>
    <name evidence="10" type="ORF">GCM10009750_00540</name>
</gene>
<evidence type="ECO:0000259" key="9">
    <source>
        <dbReference type="PROSITE" id="PS50928"/>
    </source>
</evidence>
<keyword evidence="3" id="KW-1003">Cell membrane</keyword>
<evidence type="ECO:0000256" key="8">
    <source>
        <dbReference type="SAM" id="MobiDB-lite"/>
    </source>
</evidence>
<dbReference type="Proteomes" id="UP001501746">
    <property type="component" value="Unassembled WGS sequence"/>
</dbReference>
<feature type="transmembrane region" description="Helical" evidence="7">
    <location>
        <begin position="99"/>
        <end position="122"/>
    </location>
</feature>
<feature type="domain" description="ABC transmembrane type-1" evidence="9">
    <location>
        <begin position="96"/>
        <end position="310"/>
    </location>
</feature>
<dbReference type="InterPro" id="IPR035906">
    <property type="entry name" value="MetI-like_sf"/>
</dbReference>
<comment type="subcellular location">
    <subcellularLocation>
        <location evidence="1 7">Cell membrane</location>
        <topology evidence="1 7">Multi-pass membrane protein</topology>
    </subcellularLocation>
</comment>
<reference evidence="11" key="1">
    <citation type="journal article" date="2019" name="Int. J. Syst. Evol. Microbiol.">
        <title>The Global Catalogue of Microorganisms (GCM) 10K type strain sequencing project: providing services to taxonomists for standard genome sequencing and annotation.</title>
        <authorList>
            <consortium name="The Broad Institute Genomics Platform"/>
            <consortium name="The Broad Institute Genome Sequencing Center for Infectious Disease"/>
            <person name="Wu L."/>
            <person name="Ma J."/>
        </authorList>
    </citation>
    <scope>NUCLEOTIDE SEQUENCE [LARGE SCALE GENOMIC DNA]</scope>
    <source>
        <strain evidence="11">JCM 14323</strain>
    </source>
</reference>
<dbReference type="SUPFAM" id="SSF161098">
    <property type="entry name" value="MetI-like"/>
    <property type="match status" value="1"/>
</dbReference>
<evidence type="ECO:0000256" key="1">
    <source>
        <dbReference type="ARBA" id="ARBA00004651"/>
    </source>
</evidence>
<feature type="transmembrane region" description="Helical" evidence="7">
    <location>
        <begin position="291"/>
        <end position="313"/>
    </location>
</feature>
<protein>
    <submittedName>
        <fullName evidence="10">Sugar ABC transporter permease</fullName>
    </submittedName>
</protein>
<evidence type="ECO:0000256" key="4">
    <source>
        <dbReference type="ARBA" id="ARBA00022692"/>
    </source>
</evidence>
<evidence type="ECO:0000256" key="7">
    <source>
        <dbReference type="RuleBase" id="RU363032"/>
    </source>
</evidence>